<feature type="compositionally biased region" description="Polar residues" evidence="1">
    <location>
        <begin position="403"/>
        <end position="421"/>
    </location>
</feature>
<dbReference type="RefSeq" id="XP_016257627.1">
    <property type="nucleotide sequence ID" value="XM_016412007.1"/>
</dbReference>
<feature type="compositionally biased region" description="Low complexity" evidence="1">
    <location>
        <begin position="196"/>
        <end position="218"/>
    </location>
</feature>
<feature type="region of interest" description="Disordered" evidence="1">
    <location>
        <begin position="46"/>
        <end position="79"/>
    </location>
</feature>
<dbReference type="STRING" id="215243.A0A0D2AAP3"/>
<dbReference type="VEuPathDB" id="FungiDB:PV06_10453"/>
<organism evidence="2 3">
    <name type="scientific">Exophiala oligosperma</name>
    <dbReference type="NCBI Taxonomy" id="215243"/>
    <lineage>
        <taxon>Eukaryota</taxon>
        <taxon>Fungi</taxon>
        <taxon>Dikarya</taxon>
        <taxon>Ascomycota</taxon>
        <taxon>Pezizomycotina</taxon>
        <taxon>Eurotiomycetes</taxon>
        <taxon>Chaetothyriomycetidae</taxon>
        <taxon>Chaetothyriales</taxon>
        <taxon>Herpotrichiellaceae</taxon>
        <taxon>Exophiala</taxon>
    </lineage>
</organism>
<dbReference type="Proteomes" id="UP000053342">
    <property type="component" value="Unassembled WGS sequence"/>
</dbReference>
<dbReference type="EMBL" id="KN847344">
    <property type="protein sequence ID" value="KIW37411.1"/>
    <property type="molecule type" value="Genomic_DNA"/>
</dbReference>
<dbReference type="GeneID" id="27362527"/>
<dbReference type="AlphaFoldDB" id="A0A0D2AAP3"/>
<feature type="compositionally biased region" description="Low complexity" evidence="1">
    <location>
        <begin position="289"/>
        <end position="300"/>
    </location>
</feature>
<feature type="compositionally biased region" description="Low complexity" evidence="1">
    <location>
        <begin position="354"/>
        <end position="377"/>
    </location>
</feature>
<feature type="compositionally biased region" description="Basic and acidic residues" evidence="1">
    <location>
        <begin position="269"/>
        <end position="284"/>
    </location>
</feature>
<evidence type="ECO:0000313" key="3">
    <source>
        <dbReference type="Proteomes" id="UP000053342"/>
    </source>
</evidence>
<feature type="compositionally biased region" description="Low complexity" evidence="1">
    <location>
        <begin position="8"/>
        <end position="28"/>
    </location>
</feature>
<evidence type="ECO:0000256" key="1">
    <source>
        <dbReference type="SAM" id="MobiDB-lite"/>
    </source>
</evidence>
<feature type="compositionally biased region" description="Polar residues" evidence="1">
    <location>
        <begin position="183"/>
        <end position="195"/>
    </location>
</feature>
<feature type="region of interest" description="Disordered" evidence="1">
    <location>
        <begin position="1"/>
        <end position="34"/>
    </location>
</feature>
<protein>
    <submittedName>
        <fullName evidence="2">Uncharacterized protein</fullName>
    </submittedName>
</protein>
<proteinExistence type="predicted"/>
<dbReference type="HOGENOM" id="CLU_022034_1_0_1"/>
<dbReference type="OrthoDB" id="428854at2759"/>
<name>A0A0D2AAP3_9EURO</name>
<feature type="compositionally biased region" description="Basic and acidic residues" evidence="1">
    <location>
        <begin position="226"/>
        <end position="247"/>
    </location>
</feature>
<gene>
    <name evidence="2" type="ORF">PV06_10453</name>
</gene>
<reference evidence="2 3" key="1">
    <citation type="submission" date="2015-01" db="EMBL/GenBank/DDBJ databases">
        <title>The Genome Sequence of Exophiala oligosperma CBS72588.</title>
        <authorList>
            <consortium name="The Broad Institute Genomics Platform"/>
            <person name="Cuomo C."/>
            <person name="de Hoog S."/>
            <person name="Gorbushina A."/>
            <person name="Stielow B."/>
            <person name="Teixiera M."/>
            <person name="Abouelleil A."/>
            <person name="Chapman S.B."/>
            <person name="Priest M."/>
            <person name="Young S.K."/>
            <person name="Wortman J."/>
            <person name="Nusbaum C."/>
            <person name="Birren B."/>
        </authorList>
    </citation>
    <scope>NUCLEOTIDE SEQUENCE [LARGE SCALE GENOMIC DNA]</scope>
    <source>
        <strain evidence="2 3">CBS 72588</strain>
    </source>
</reference>
<feature type="compositionally biased region" description="Pro residues" evidence="1">
    <location>
        <begin position="428"/>
        <end position="437"/>
    </location>
</feature>
<keyword evidence="3" id="KW-1185">Reference proteome</keyword>
<feature type="region of interest" description="Disordered" evidence="1">
    <location>
        <begin position="142"/>
        <end position="471"/>
    </location>
</feature>
<accession>A0A0D2AAP3</accession>
<feature type="compositionally biased region" description="Low complexity" evidence="1">
    <location>
        <begin position="49"/>
        <end position="66"/>
    </location>
</feature>
<feature type="compositionally biased region" description="Polar residues" evidence="1">
    <location>
        <begin position="301"/>
        <end position="310"/>
    </location>
</feature>
<evidence type="ECO:0000313" key="2">
    <source>
        <dbReference type="EMBL" id="KIW37411.1"/>
    </source>
</evidence>
<sequence length="502" mass="53321">MSNPFRRSSLAQGAGGSNSSNTSPGPRGTEPLVIDTKVRTTAQKHVNFASPPSIISPASYASSPESTRQEFPSTFLSSPLPAPTDYRHAFAIDPFAEQGGDGDDSAIEKALENARANTAIVVEPVAAPKINPDSAVKDTLARFASTPRGPSSVQPLDTRVKKENASSKTTMDVDAFKRMLLTGSATSGETTVPNQTVSTQSVSDNSSSADSASISQHSLFETIPNTREESPRTSEELDTRDNVEHRSLPGSSSSSKRPPPPPKSRRGKAIKDSTSESGSSKKFDNFINSLSLPPAPDASSNVSAMKSPSSEQRDFSEPSGDPPMPEVSKRAAPPPPITRRKSQQQPSKPILTRSSSSRQSVLSDSDPPTSPPGTMTPRAPPPPPSRRSTSTGERRPSLDLASTPENSSQLGQQSAPLQTPSYLKRPSQLPPPPVPPPRRGRGSSRSSVDTQRPPMSALGITEPMELQDDSADRHTRFGDRDILADLAALQREVDAARASAGR</sequence>